<sequence length="247" mass="29278">MFIHFQIFILLCFIGQSILIIAHPVETDSDDGFQVLNVEHQPLCLICQAKQEEHAENEDEINLATLYEYDKTMGVENLDEIENEMLLINSTAWLQKPVDLTIWKEEVAKFRDTYQKFEFDEANKQLETLKMKANAFALEKDINKRNALKKWRRLPVVRLRIQRIEQSILDIDNFGANIHTIQHIDKIRNLTNEVTKILQEVYDYYNQMDAELSESHNTLTSIEEKLNAKREKDGKFRRSKCFWIFCY</sequence>
<accession>A0A915PMB7</accession>
<dbReference type="AlphaFoldDB" id="A0A915PMB7"/>
<keyword evidence="1" id="KW-0732">Signal</keyword>
<proteinExistence type="predicted"/>
<dbReference type="WBParaSite" id="sdigi.contig150.g5279.t1">
    <property type="protein sequence ID" value="sdigi.contig150.g5279.t1"/>
    <property type="gene ID" value="sdigi.contig150.g5279"/>
</dbReference>
<feature type="chain" id="PRO_5036721294" evidence="1">
    <location>
        <begin position="23"/>
        <end position="247"/>
    </location>
</feature>
<evidence type="ECO:0000313" key="3">
    <source>
        <dbReference type="WBParaSite" id="sdigi.contig150.g5279.t1"/>
    </source>
</evidence>
<keyword evidence="2" id="KW-1185">Reference proteome</keyword>
<dbReference type="Proteomes" id="UP000887581">
    <property type="component" value="Unplaced"/>
</dbReference>
<organism evidence="2 3">
    <name type="scientific">Setaria digitata</name>
    <dbReference type="NCBI Taxonomy" id="48799"/>
    <lineage>
        <taxon>Eukaryota</taxon>
        <taxon>Metazoa</taxon>
        <taxon>Ecdysozoa</taxon>
        <taxon>Nematoda</taxon>
        <taxon>Chromadorea</taxon>
        <taxon>Rhabditida</taxon>
        <taxon>Spirurina</taxon>
        <taxon>Spiruromorpha</taxon>
        <taxon>Filarioidea</taxon>
        <taxon>Setariidae</taxon>
        <taxon>Setaria</taxon>
    </lineage>
</organism>
<feature type="signal peptide" evidence="1">
    <location>
        <begin position="1"/>
        <end position="22"/>
    </location>
</feature>
<evidence type="ECO:0000313" key="2">
    <source>
        <dbReference type="Proteomes" id="UP000887581"/>
    </source>
</evidence>
<reference evidence="3" key="1">
    <citation type="submission" date="2022-11" db="UniProtKB">
        <authorList>
            <consortium name="WormBaseParasite"/>
        </authorList>
    </citation>
    <scope>IDENTIFICATION</scope>
</reference>
<evidence type="ECO:0000256" key="1">
    <source>
        <dbReference type="SAM" id="SignalP"/>
    </source>
</evidence>
<name>A0A915PMB7_9BILA</name>
<protein>
    <submittedName>
        <fullName evidence="3">Uncharacterized protein</fullName>
    </submittedName>
</protein>